<name>A0A8B6F3U4_MYTGA</name>
<dbReference type="AlphaFoldDB" id="A0A8B6F3U4"/>
<evidence type="ECO:0000256" key="1">
    <source>
        <dbReference type="SAM" id="Phobius"/>
    </source>
</evidence>
<dbReference type="Proteomes" id="UP000596742">
    <property type="component" value="Unassembled WGS sequence"/>
</dbReference>
<evidence type="ECO:0000313" key="3">
    <source>
        <dbReference type="Proteomes" id="UP000596742"/>
    </source>
</evidence>
<accession>A0A8B6F3U4</accession>
<evidence type="ECO:0000313" key="2">
    <source>
        <dbReference type="EMBL" id="VDI44188.1"/>
    </source>
</evidence>
<feature type="transmembrane region" description="Helical" evidence="1">
    <location>
        <begin position="138"/>
        <end position="157"/>
    </location>
</feature>
<keyword evidence="1" id="KW-0812">Transmembrane</keyword>
<comment type="caution">
    <text evidence="2">The sequence shown here is derived from an EMBL/GenBank/DDBJ whole genome shotgun (WGS) entry which is preliminary data.</text>
</comment>
<sequence length="203" mass="23006">MKTKYFLNCRYITGNPIDIIEIHVFDNNNNIRDLQVFCKECFDCDCLSVTTFEWITKMAIESERYEFTCRNGATLPNTVVNCSDDGLRLAVSRIQNESSCNCNEPISMKYSSLDLTTETNPAMESTIDNVQHKTKTKALILSGIAASITLITAFIVLKKFIATTSRIKNSDLTDTEHNNTINDGYNFIKTIFFDGQEIQQHPS</sequence>
<proteinExistence type="predicted"/>
<protein>
    <submittedName>
        <fullName evidence="2">Uncharacterized protein</fullName>
    </submittedName>
</protein>
<keyword evidence="1" id="KW-0472">Membrane</keyword>
<reference evidence="2" key="1">
    <citation type="submission" date="2018-11" db="EMBL/GenBank/DDBJ databases">
        <authorList>
            <person name="Alioto T."/>
            <person name="Alioto T."/>
        </authorList>
    </citation>
    <scope>NUCLEOTIDE SEQUENCE</scope>
</reference>
<keyword evidence="3" id="KW-1185">Reference proteome</keyword>
<dbReference type="EMBL" id="UYJE01006236">
    <property type="protein sequence ID" value="VDI44188.1"/>
    <property type="molecule type" value="Genomic_DNA"/>
</dbReference>
<keyword evidence="1" id="KW-1133">Transmembrane helix</keyword>
<organism evidence="2 3">
    <name type="scientific">Mytilus galloprovincialis</name>
    <name type="common">Mediterranean mussel</name>
    <dbReference type="NCBI Taxonomy" id="29158"/>
    <lineage>
        <taxon>Eukaryota</taxon>
        <taxon>Metazoa</taxon>
        <taxon>Spiralia</taxon>
        <taxon>Lophotrochozoa</taxon>
        <taxon>Mollusca</taxon>
        <taxon>Bivalvia</taxon>
        <taxon>Autobranchia</taxon>
        <taxon>Pteriomorphia</taxon>
        <taxon>Mytilida</taxon>
        <taxon>Mytiloidea</taxon>
        <taxon>Mytilidae</taxon>
        <taxon>Mytilinae</taxon>
        <taxon>Mytilus</taxon>
    </lineage>
</organism>
<dbReference type="OrthoDB" id="6202350at2759"/>
<gene>
    <name evidence="2" type="ORF">MGAL_10B052144</name>
</gene>